<dbReference type="InterPro" id="IPR016024">
    <property type="entry name" value="ARM-type_fold"/>
</dbReference>
<keyword evidence="6" id="KW-1185">Reference proteome</keyword>
<evidence type="ECO:0000259" key="3">
    <source>
        <dbReference type="Pfam" id="PF04836"/>
    </source>
</evidence>
<feature type="region of interest" description="Disordered" evidence="2">
    <location>
        <begin position="398"/>
        <end position="425"/>
    </location>
</feature>
<protein>
    <recommendedName>
        <fullName evidence="7">Interferon-related developmental regulator 1</fullName>
    </recommendedName>
</protein>
<dbReference type="OrthoDB" id="686784at2759"/>
<accession>A0A7M5V5W1</accession>
<feature type="domain" description="Interferon-related developmental regulator N-terminal" evidence="4">
    <location>
        <begin position="48"/>
        <end position="324"/>
    </location>
</feature>
<name>A0A7M5V5W1_9CNID</name>
<dbReference type="InterPro" id="IPR011989">
    <property type="entry name" value="ARM-like"/>
</dbReference>
<evidence type="ECO:0008006" key="7">
    <source>
        <dbReference type="Google" id="ProtNLM"/>
    </source>
</evidence>
<proteinExistence type="inferred from homology"/>
<evidence type="ECO:0000256" key="2">
    <source>
        <dbReference type="SAM" id="MobiDB-lite"/>
    </source>
</evidence>
<dbReference type="Pfam" id="PF05004">
    <property type="entry name" value="IFRD"/>
    <property type="match status" value="1"/>
</dbReference>
<dbReference type="RefSeq" id="XP_066935094.1">
    <property type="nucleotide sequence ID" value="XM_067078993.1"/>
</dbReference>
<feature type="domain" description="Interferon-related developmental regulator C-terminal" evidence="3">
    <location>
        <begin position="370"/>
        <end position="418"/>
    </location>
</feature>
<evidence type="ECO:0000313" key="5">
    <source>
        <dbReference type="EnsemblMetazoa" id="CLYHEMP010163.1"/>
    </source>
</evidence>
<dbReference type="PANTHER" id="PTHR12354">
    <property type="entry name" value="INTERFERON-RELATED DEVELOPMENTAL REGULATOR"/>
    <property type="match status" value="1"/>
</dbReference>
<dbReference type="Gene3D" id="1.25.10.10">
    <property type="entry name" value="Leucine-rich Repeat Variant"/>
    <property type="match status" value="1"/>
</dbReference>
<dbReference type="SUPFAM" id="SSF48371">
    <property type="entry name" value="ARM repeat"/>
    <property type="match status" value="1"/>
</dbReference>
<evidence type="ECO:0000256" key="1">
    <source>
        <dbReference type="ARBA" id="ARBA00008828"/>
    </source>
</evidence>
<dbReference type="InterPro" id="IPR039777">
    <property type="entry name" value="IFRD"/>
</dbReference>
<dbReference type="InterPro" id="IPR007701">
    <property type="entry name" value="Interferon-rel_develop_reg_N"/>
</dbReference>
<dbReference type="EnsemblMetazoa" id="CLYHEMT010163.1">
    <property type="protein sequence ID" value="CLYHEMP010163.1"/>
    <property type="gene ID" value="CLYHEMG010163"/>
</dbReference>
<reference evidence="5" key="1">
    <citation type="submission" date="2021-01" db="UniProtKB">
        <authorList>
            <consortium name="EnsemblMetazoa"/>
        </authorList>
    </citation>
    <scope>IDENTIFICATION</scope>
</reference>
<dbReference type="PANTHER" id="PTHR12354:SF1">
    <property type="entry name" value="INTERFERON-RELATED DEVELOPMENTAL REGULATOR 1"/>
    <property type="match status" value="1"/>
</dbReference>
<feature type="region of interest" description="Disordered" evidence="2">
    <location>
        <begin position="1"/>
        <end position="41"/>
    </location>
</feature>
<dbReference type="GeneID" id="136822715"/>
<dbReference type="Pfam" id="PF04836">
    <property type="entry name" value="IFRD_C"/>
    <property type="match status" value="1"/>
</dbReference>
<comment type="similarity">
    <text evidence="1">Belongs to the IFRD family.</text>
</comment>
<feature type="compositionally biased region" description="Basic residues" evidence="2">
    <location>
        <begin position="7"/>
        <end position="20"/>
    </location>
</feature>
<sequence length="425" mass="47665">MADLPDRRRKKDRKHHRKGASNHASSNGMDEEFDSNDDNYSVVSEADSVDSQFALEDIDEGVDYMEDFEGKLKENIEGCRQKGSNGRQASLLEVQKALRRRYAGEFLTDRVETMIDILEKLMKRGTGRDRVLGSAVACLFCLQVGEDDSTKLFDALKPILLTLINDDTVSPDERAAACTALGTSCIIADVEMEDMIECLNTLKTAFSKKILNNDQFHSAFANALTAWCLILSVADDSIACEQIQNCMGVLCKLLELGSLNLRIAAGEAAALVYELAYNNRMSLQGPVNTLHNLLQEFANESGRHKGKREKKQQKSSFRDILKSVKSNIPPEQTIKFGPEFIEIGSWSWLLRYRAFKDALGPGTNIHLQTNPFVRETFDLGLPLPKELKESKVSKYEKQLVNSASSKVRTQKRNQRRDHKHKASGL</sequence>
<dbReference type="Proteomes" id="UP000594262">
    <property type="component" value="Unplaced"/>
</dbReference>
<evidence type="ECO:0000259" key="4">
    <source>
        <dbReference type="Pfam" id="PF05004"/>
    </source>
</evidence>
<feature type="compositionally biased region" description="Basic residues" evidence="2">
    <location>
        <begin position="408"/>
        <end position="425"/>
    </location>
</feature>
<organism evidence="5 6">
    <name type="scientific">Clytia hemisphaerica</name>
    <dbReference type="NCBI Taxonomy" id="252671"/>
    <lineage>
        <taxon>Eukaryota</taxon>
        <taxon>Metazoa</taxon>
        <taxon>Cnidaria</taxon>
        <taxon>Hydrozoa</taxon>
        <taxon>Hydroidolina</taxon>
        <taxon>Leptothecata</taxon>
        <taxon>Obeliida</taxon>
        <taxon>Clytiidae</taxon>
        <taxon>Clytia</taxon>
    </lineage>
</organism>
<dbReference type="InterPro" id="IPR006921">
    <property type="entry name" value="Interferon-rel_develop_reg_C"/>
</dbReference>
<evidence type="ECO:0000313" key="6">
    <source>
        <dbReference type="Proteomes" id="UP000594262"/>
    </source>
</evidence>
<dbReference type="AlphaFoldDB" id="A0A7M5V5W1"/>